<evidence type="ECO:0000256" key="11">
    <source>
        <dbReference type="ARBA" id="ARBA00023157"/>
    </source>
</evidence>
<keyword evidence="8 16" id="KW-0732">Signal</keyword>
<dbReference type="InterPro" id="IPR008427">
    <property type="entry name" value="Extracellular_membr_CFEM_dom"/>
</dbReference>
<reference evidence="18" key="2">
    <citation type="submission" date="2023-06" db="EMBL/GenBank/DDBJ databases">
        <authorList>
            <consortium name="Lawrence Berkeley National Laboratory"/>
            <person name="Haridas S."/>
            <person name="Hensen N."/>
            <person name="Bonometti L."/>
            <person name="Westerberg I."/>
            <person name="Brannstrom I.O."/>
            <person name="Guillou S."/>
            <person name="Cros-Aarteil S."/>
            <person name="Calhoun S."/>
            <person name="Kuo A."/>
            <person name="Mondo S."/>
            <person name="Pangilinan J."/>
            <person name="Riley R."/>
            <person name="Labutti K."/>
            <person name="Andreopoulos B."/>
            <person name="Lipzen A."/>
            <person name="Chen C."/>
            <person name="Yanf M."/>
            <person name="Daum C."/>
            <person name="Ng V."/>
            <person name="Clum A."/>
            <person name="Steindorff A."/>
            <person name="Ohm R."/>
            <person name="Martin F."/>
            <person name="Silar P."/>
            <person name="Natvig D."/>
            <person name="Lalanne C."/>
            <person name="Gautier V."/>
            <person name="Ament-Velasquez S.L."/>
            <person name="Kruys A."/>
            <person name="Hutchinson M.I."/>
            <person name="Powell A.J."/>
            <person name="Barry K."/>
            <person name="Miller A.N."/>
            <person name="Grigoriev I.V."/>
            <person name="Debuchy R."/>
            <person name="Gladieux P."/>
            <person name="Thoren M.H."/>
            <person name="Johannesson H."/>
        </authorList>
    </citation>
    <scope>NUCLEOTIDE SEQUENCE</scope>
    <source>
        <strain evidence="18">CBS 168.71</strain>
    </source>
</reference>
<name>A0AAE0LSZ8_9PEZI</name>
<keyword evidence="11 14" id="KW-1015">Disulfide bond</keyword>
<evidence type="ECO:0000256" key="7">
    <source>
        <dbReference type="ARBA" id="ARBA00022692"/>
    </source>
</evidence>
<keyword evidence="5" id="KW-0964">Secreted</keyword>
<dbReference type="RefSeq" id="XP_062659916.1">
    <property type="nucleotide sequence ID" value="XM_062800534.1"/>
</dbReference>
<dbReference type="EMBL" id="JAUEPN010000004">
    <property type="protein sequence ID" value="KAK3296402.1"/>
    <property type="molecule type" value="Genomic_DNA"/>
</dbReference>
<evidence type="ECO:0000313" key="19">
    <source>
        <dbReference type="Proteomes" id="UP001278766"/>
    </source>
</evidence>
<feature type="transmembrane region" description="Helical" evidence="15">
    <location>
        <begin position="110"/>
        <end position="129"/>
    </location>
</feature>
<evidence type="ECO:0000256" key="9">
    <source>
        <dbReference type="ARBA" id="ARBA00022989"/>
    </source>
</evidence>
<evidence type="ECO:0000256" key="6">
    <source>
        <dbReference type="ARBA" id="ARBA00022622"/>
    </source>
</evidence>
<keyword evidence="12" id="KW-0449">Lipoprotein</keyword>
<evidence type="ECO:0000256" key="12">
    <source>
        <dbReference type="ARBA" id="ARBA00023288"/>
    </source>
</evidence>
<comment type="caution">
    <text evidence="18">The sequence shown here is derived from an EMBL/GenBank/DDBJ whole genome shotgun (WGS) entry which is preliminary data.</text>
</comment>
<feature type="chain" id="PRO_5042102962" description="CFEM domain-containing protein" evidence="16">
    <location>
        <begin position="23"/>
        <end position="449"/>
    </location>
</feature>
<keyword evidence="19" id="KW-1185">Reference proteome</keyword>
<evidence type="ECO:0000259" key="17">
    <source>
        <dbReference type="PROSITE" id="PS52012"/>
    </source>
</evidence>
<keyword evidence="14" id="KW-0408">Iron</keyword>
<keyword evidence="6" id="KW-0336">GPI-anchor</keyword>
<evidence type="ECO:0000256" key="10">
    <source>
        <dbReference type="ARBA" id="ARBA00023136"/>
    </source>
</evidence>
<keyword evidence="9 15" id="KW-1133">Transmembrane helix</keyword>
<dbReference type="Pfam" id="PF05730">
    <property type="entry name" value="CFEM"/>
    <property type="match status" value="1"/>
</dbReference>
<proteinExistence type="inferred from homology"/>
<dbReference type="Pfam" id="PF20684">
    <property type="entry name" value="Fung_rhodopsin"/>
    <property type="match status" value="1"/>
</dbReference>
<evidence type="ECO:0000256" key="8">
    <source>
        <dbReference type="ARBA" id="ARBA00022729"/>
    </source>
</evidence>
<gene>
    <name evidence="18" type="ORF">B0H64DRAFT_321862</name>
</gene>
<sequence>MRFHLAFVAVFLLLAETITAQAEGEQSSNPLAIYPPCAQTCIIDAFTKTSFCPNPLDQTCTCENVGFNDFMTKCVMQICTVREALTTHNISITSCGQPVRDRSHELVREAIAMLVTTVVVVASRIVFKLRARGQTIWWDDYAIVFLLLFGGIPSMCLTIAVLAPAGLGRDMWAVPLENIDRIFKFSFVSAVLYLPQVAALKLTFLFFYLRIFPGRRTRQFIWGTIVFSCLFGLVFFLLGIFQCWPVQYWWVWDGSPGGKCVSKDGVQLSSAVISIVLDVWMMAIPLWNVRRLNLHWKKKLGVAAMFGVGAFVTVVCCVRLSYLKDITSSTNPTQVLFDIIRWSTIEGFTSSLCACMPVLRQMLVAVFPKTLGTGTNNVASSAYMHYNKEDSQLRSAPVMRSEVRVDHSVAGPEPGHYWSVNSHSTLQRSDDEELIIQYPARIPLRDVRQ</sequence>
<keyword evidence="14" id="KW-0349">Heme</keyword>
<dbReference type="InterPro" id="IPR052337">
    <property type="entry name" value="SAT4-like"/>
</dbReference>
<feature type="signal peptide" evidence="16">
    <location>
        <begin position="1"/>
        <end position="22"/>
    </location>
</feature>
<dbReference type="PANTHER" id="PTHR33048">
    <property type="entry name" value="PTH11-LIKE INTEGRAL MEMBRANE PROTEIN (AFU_ORTHOLOGUE AFUA_5G11245)"/>
    <property type="match status" value="1"/>
</dbReference>
<dbReference type="InterPro" id="IPR049326">
    <property type="entry name" value="Rhodopsin_dom_fungi"/>
</dbReference>
<keyword evidence="7 15" id="KW-0812">Transmembrane</keyword>
<feature type="transmembrane region" description="Helical" evidence="15">
    <location>
        <begin position="220"/>
        <end position="248"/>
    </location>
</feature>
<dbReference type="PROSITE" id="PS52012">
    <property type="entry name" value="CFEM"/>
    <property type="match status" value="1"/>
</dbReference>
<dbReference type="GO" id="GO:0046872">
    <property type="term" value="F:metal ion binding"/>
    <property type="evidence" value="ECO:0007669"/>
    <property type="project" value="UniProtKB-UniRule"/>
</dbReference>
<evidence type="ECO:0000256" key="14">
    <source>
        <dbReference type="PROSITE-ProRule" id="PRU01356"/>
    </source>
</evidence>
<evidence type="ECO:0000256" key="3">
    <source>
        <dbReference type="ARBA" id="ARBA00004613"/>
    </source>
</evidence>
<evidence type="ECO:0000256" key="15">
    <source>
        <dbReference type="SAM" id="Phobius"/>
    </source>
</evidence>
<protein>
    <recommendedName>
        <fullName evidence="17">CFEM domain-containing protein</fullName>
    </recommendedName>
</protein>
<comment type="caution">
    <text evidence="14">Lacks conserved residue(s) required for the propagation of feature annotation.</text>
</comment>
<evidence type="ECO:0000256" key="5">
    <source>
        <dbReference type="ARBA" id="ARBA00022525"/>
    </source>
</evidence>
<feature type="transmembrane region" description="Helical" evidence="15">
    <location>
        <begin position="268"/>
        <end position="288"/>
    </location>
</feature>
<evidence type="ECO:0000256" key="4">
    <source>
        <dbReference type="ARBA" id="ARBA00010031"/>
    </source>
</evidence>
<evidence type="ECO:0000256" key="13">
    <source>
        <dbReference type="ARBA" id="ARBA00038359"/>
    </source>
</evidence>
<feature type="transmembrane region" description="Helical" evidence="15">
    <location>
        <begin position="300"/>
        <end position="322"/>
    </location>
</feature>
<dbReference type="GeneID" id="87837482"/>
<dbReference type="PANTHER" id="PTHR33048:SF143">
    <property type="entry name" value="EXTRACELLULAR MEMBRANE PROTEIN CFEM DOMAIN-CONTAINING PROTEIN-RELATED"/>
    <property type="match status" value="1"/>
</dbReference>
<feature type="binding site" description="axial binding residue" evidence="14">
    <location>
        <position position="57"/>
    </location>
    <ligand>
        <name>heme</name>
        <dbReference type="ChEBI" id="CHEBI:30413"/>
    </ligand>
    <ligandPart>
        <name>Fe</name>
        <dbReference type="ChEBI" id="CHEBI:18248"/>
    </ligandPart>
</feature>
<organism evidence="18 19">
    <name type="scientific">Chaetomium fimeti</name>
    <dbReference type="NCBI Taxonomy" id="1854472"/>
    <lineage>
        <taxon>Eukaryota</taxon>
        <taxon>Fungi</taxon>
        <taxon>Dikarya</taxon>
        <taxon>Ascomycota</taxon>
        <taxon>Pezizomycotina</taxon>
        <taxon>Sordariomycetes</taxon>
        <taxon>Sordariomycetidae</taxon>
        <taxon>Sordariales</taxon>
        <taxon>Chaetomiaceae</taxon>
        <taxon>Chaetomium</taxon>
    </lineage>
</organism>
<feature type="transmembrane region" description="Helical" evidence="15">
    <location>
        <begin position="185"/>
        <end position="208"/>
    </location>
</feature>
<dbReference type="AlphaFoldDB" id="A0AAE0LSZ8"/>
<comment type="similarity">
    <text evidence="13">Belongs to the SAT4 family.</text>
</comment>
<accession>A0AAE0LSZ8</accession>
<evidence type="ECO:0000256" key="16">
    <source>
        <dbReference type="SAM" id="SignalP"/>
    </source>
</evidence>
<evidence type="ECO:0000256" key="1">
    <source>
        <dbReference type="ARBA" id="ARBA00004141"/>
    </source>
</evidence>
<dbReference type="GO" id="GO:0005576">
    <property type="term" value="C:extracellular region"/>
    <property type="evidence" value="ECO:0007669"/>
    <property type="project" value="UniProtKB-SubCell"/>
</dbReference>
<evidence type="ECO:0000313" key="18">
    <source>
        <dbReference type="EMBL" id="KAK3296402.1"/>
    </source>
</evidence>
<feature type="transmembrane region" description="Helical" evidence="15">
    <location>
        <begin position="141"/>
        <end position="165"/>
    </location>
</feature>
<keyword evidence="6" id="KW-0325">Glycoprotein</keyword>
<comment type="similarity">
    <text evidence="4">Belongs to the RBT5 family.</text>
</comment>
<dbReference type="SMART" id="SM00747">
    <property type="entry name" value="CFEM"/>
    <property type="match status" value="1"/>
</dbReference>
<keyword evidence="14" id="KW-0479">Metal-binding</keyword>
<feature type="disulfide bond" evidence="14">
    <location>
        <begin position="62"/>
        <end position="95"/>
    </location>
</feature>
<keyword evidence="10 15" id="KW-0472">Membrane</keyword>
<feature type="domain" description="CFEM" evidence="17">
    <location>
        <begin position="6"/>
        <end position="122"/>
    </location>
</feature>
<evidence type="ECO:0000256" key="2">
    <source>
        <dbReference type="ARBA" id="ARBA00004589"/>
    </source>
</evidence>
<dbReference type="Proteomes" id="UP001278766">
    <property type="component" value="Unassembled WGS sequence"/>
</dbReference>
<comment type="subcellular location">
    <subcellularLocation>
        <location evidence="2">Membrane</location>
        <topology evidence="2">Lipid-anchor</topology>
        <topology evidence="2">GPI-anchor</topology>
    </subcellularLocation>
    <subcellularLocation>
        <location evidence="1">Membrane</location>
        <topology evidence="1">Multi-pass membrane protein</topology>
    </subcellularLocation>
    <subcellularLocation>
        <location evidence="3">Secreted</location>
    </subcellularLocation>
</comment>
<reference evidence="18" key="1">
    <citation type="journal article" date="2023" name="Mol. Phylogenet. Evol.">
        <title>Genome-scale phylogeny and comparative genomics of the fungal order Sordariales.</title>
        <authorList>
            <person name="Hensen N."/>
            <person name="Bonometti L."/>
            <person name="Westerberg I."/>
            <person name="Brannstrom I.O."/>
            <person name="Guillou S."/>
            <person name="Cros-Aarteil S."/>
            <person name="Calhoun S."/>
            <person name="Haridas S."/>
            <person name="Kuo A."/>
            <person name="Mondo S."/>
            <person name="Pangilinan J."/>
            <person name="Riley R."/>
            <person name="LaButti K."/>
            <person name="Andreopoulos B."/>
            <person name="Lipzen A."/>
            <person name="Chen C."/>
            <person name="Yan M."/>
            <person name="Daum C."/>
            <person name="Ng V."/>
            <person name="Clum A."/>
            <person name="Steindorff A."/>
            <person name="Ohm R.A."/>
            <person name="Martin F."/>
            <person name="Silar P."/>
            <person name="Natvig D.O."/>
            <person name="Lalanne C."/>
            <person name="Gautier V."/>
            <person name="Ament-Velasquez S.L."/>
            <person name="Kruys A."/>
            <person name="Hutchinson M.I."/>
            <person name="Powell A.J."/>
            <person name="Barry K."/>
            <person name="Miller A.N."/>
            <person name="Grigoriev I.V."/>
            <person name="Debuchy R."/>
            <person name="Gladieux P."/>
            <person name="Hiltunen Thoren M."/>
            <person name="Johannesson H."/>
        </authorList>
    </citation>
    <scope>NUCLEOTIDE SEQUENCE</scope>
    <source>
        <strain evidence="18">CBS 168.71</strain>
    </source>
</reference>
<dbReference type="GO" id="GO:0098552">
    <property type="term" value="C:side of membrane"/>
    <property type="evidence" value="ECO:0007669"/>
    <property type="project" value="UniProtKB-KW"/>
</dbReference>